<reference evidence="4" key="2">
    <citation type="submission" date="2021-04" db="EMBL/GenBank/DDBJ databases">
        <authorList>
            <person name="Gilroy R."/>
        </authorList>
    </citation>
    <scope>NUCLEOTIDE SEQUENCE</scope>
    <source>
        <strain evidence="4">CHK185-5351</strain>
    </source>
</reference>
<evidence type="ECO:0000256" key="2">
    <source>
        <dbReference type="ARBA" id="ARBA00022679"/>
    </source>
</evidence>
<dbReference type="InterPro" id="IPR029044">
    <property type="entry name" value="Nucleotide-diphossugar_trans"/>
</dbReference>
<evidence type="ECO:0000256" key="1">
    <source>
        <dbReference type="ARBA" id="ARBA00022676"/>
    </source>
</evidence>
<dbReference type="InterPro" id="IPR001173">
    <property type="entry name" value="Glyco_trans_2-like"/>
</dbReference>
<feature type="domain" description="Glycosyltransferase 2-like" evidence="3">
    <location>
        <begin position="10"/>
        <end position="139"/>
    </location>
</feature>
<evidence type="ECO:0000259" key="3">
    <source>
        <dbReference type="Pfam" id="PF00535"/>
    </source>
</evidence>
<dbReference type="EMBL" id="DWWU01000036">
    <property type="protein sequence ID" value="HJC15816.1"/>
    <property type="molecule type" value="Genomic_DNA"/>
</dbReference>
<gene>
    <name evidence="4" type="ORF">H9705_08330</name>
</gene>
<accession>A0A9D2NBT9</accession>
<dbReference type="Gene3D" id="3.90.550.10">
    <property type="entry name" value="Spore Coat Polysaccharide Biosynthesis Protein SpsA, Chain A"/>
    <property type="match status" value="1"/>
</dbReference>
<evidence type="ECO:0000313" key="5">
    <source>
        <dbReference type="Proteomes" id="UP000823849"/>
    </source>
</evidence>
<name>A0A9D2NBT9_9FIRM</name>
<sequence length="355" mass="40484">MNKQTPPAVTIIIPAYNAEKTVETAVKSLLAQTFTDFEAIIIEDGSTDHTREILKKLEASDSRIRVIYKDKNEGLSAGRNSGIRAAVGTYLGFLDADDWIEPTLLETVYSKGIRQNSDLILFGYSHDTMDAGRTRISVSRKVFMKEQTLCTKEEIIKAAAVSDTHKLFAYSCTKLYRRQLIVDHGLSFPRQTLIEDFIFNCQFWNLIRKLTILDSTGYHYIKASSDALTQKFLPDYYEIIDLRYQNIRSLIAENGLFHGEISEQLANVHIKHLLAGMIRDCSDKSGYTRSDRLRRIRSVLNSESAKEAASLARGHSRQEIVCNFVFKSHCPWLNLLFSSILYQMQTRSNAFDKLK</sequence>
<protein>
    <submittedName>
        <fullName evidence="4">Glycosyltransferase</fullName>
    </submittedName>
</protein>
<comment type="caution">
    <text evidence="4">The sequence shown here is derived from an EMBL/GenBank/DDBJ whole genome shotgun (WGS) entry which is preliminary data.</text>
</comment>
<keyword evidence="2" id="KW-0808">Transferase</keyword>
<dbReference type="AlphaFoldDB" id="A0A9D2NBT9"/>
<proteinExistence type="predicted"/>
<dbReference type="PANTHER" id="PTHR22916">
    <property type="entry name" value="GLYCOSYLTRANSFERASE"/>
    <property type="match status" value="1"/>
</dbReference>
<dbReference type="CDD" id="cd00761">
    <property type="entry name" value="Glyco_tranf_GTA_type"/>
    <property type="match status" value="1"/>
</dbReference>
<reference evidence="4" key="1">
    <citation type="journal article" date="2021" name="PeerJ">
        <title>Extensive microbial diversity within the chicken gut microbiome revealed by metagenomics and culture.</title>
        <authorList>
            <person name="Gilroy R."/>
            <person name="Ravi A."/>
            <person name="Getino M."/>
            <person name="Pursley I."/>
            <person name="Horton D.L."/>
            <person name="Alikhan N.F."/>
            <person name="Baker D."/>
            <person name="Gharbi K."/>
            <person name="Hall N."/>
            <person name="Watson M."/>
            <person name="Adriaenssens E.M."/>
            <person name="Foster-Nyarko E."/>
            <person name="Jarju S."/>
            <person name="Secka A."/>
            <person name="Antonio M."/>
            <person name="Oren A."/>
            <person name="Chaudhuri R.R."/>
            <person name="La Ragione R."/>
            <person name="Hildebrand F."/>
            <person name="Pallen M.J."/>
        </authorList>
    </citation>
    <scope>NUCLEOTIDE SEQUENCE</scope>
    <source>
        <strain evidence="4">CHK185-5351</strain>
    </source>
</reference>
<organism evidence="4 5">
    <name type="scientific">Candidatus Fusicatenibacter intestinigallinarum</name>
    <dbReference type="NCBI Taxonomy" id="2838598"/>
    <lineage>
        <taxon>Bacteria</taxon>
        <taxon>Bacillati</taxon>
        <taxon>Bacillota</taxon>
        <taxon>Clostridia</taxon>
        <taxon>Lachnospirales</taxon>
        <taxon>Lachnospiraceae</taxon>
        <taxon>Fusicatenibacter</taxon>
    </lineage>
</organism>
<keyword evidence="1" id="KW-0328">Glycosyltransferase</keyword>
<dbReference type="Pfam" id="PF00535">
    <property type="entry name" value="Glycos_transf_2"/>
    <property type="match status" value="1"/>
</dbReference>
<dbReference type="Proteomes" id="UP000823849">
    <property type="component" value="Unassembled WGS sequence"/>
</dbReference>
<dbReference type="GO" id="GO:0016757">
    <property type="term" value="F:glycosyltransferase activity"/>
    <property type="evidence" value="ECO:0007669"/>
    <property type="project" value="UniProtKB-KW"/>
</dbReference>
<dbReference type="PANTHER" id="PTHR22916:SF51">
    <property type="entry name" value="GLYCOSYLTRANSFERASE EPSH-RELATED"/>
    <property type="match status" value="1"/>
</dbReference>
<dbReference type="SUPFAM" id="SSF53448">
    <property type="entry name" value="Nucleotide-diphospho-sugar transferases"/>
    <property type="match status" value="1"/>
</dbReference>
<evidence type="ECO:0000313" key="4">
    <source>
        <dbReference type="EMBL" id="HJC15816.1"/>
    </source>
</evidence>